<organism evidence="1 2">
    <name type="scientific">Vibrio ishigakensis</name>
    <dbReference type="NCBI Taxonomy" id="1481914"/>
    <lineage>
        <taxon>Bacteria</taxon>
        <taxon>Pseudomonadati</taxon>
        <taxon>Pseudomonadota</taxon>
        <taxon>Gammaproteobacteria</taxon>
        <taxon>Vibrionales</taxon>
        <taxon>Vibrionaceae</taxon>
        <taxon>Vibrio</taxon>
    </lineage>
</organism>
<evidence type="ECO:0000313" key="1">
    <source>
        <dbReference type="EMBL" id="GAM66061.1"/>
    </source>
</evidence>
<reference evidence="1 2" key="2">
    <citation type="submission" date="2015-01" db="EMBL/GenBank/DDBJ databases">
        <authorList>
            <consortium name="NBRP consortium"/>
            <person name="Sawabe T."/>
            <person name="Meirelles P."/>
            <person name="Feng G."/>
            <person name="Sayaka M."/>
            <person name="Hattori M."/>
            <person name="Ohkuma M."/>
        </authorList>
    </citation>
    <scope>NUCLEOTIDE SEQUENCE [LARGE SCALE GENOMIC DNA]</scope>
    <source>
        <strain evidence="1 2">JCM19232</strain>
    </source>
</reference>
<comment type="caution">
    <text evidence="1">The sequence shown here is derived from an EMBL/GenBank/DDBJ whole genome shotgun (WGS) entry which is preliminary data.</text>
</comment>
<dbReference type="EMBL" id="BBSA01000032">
    <property type="protein sequence ID" value="GAM66061.1"/>
    <property type="molecule type" value="Genomic_DNA"/>
</dbReference>
<accession>A0A0B8PIE7</accession>
<reference evidence="1 2" key="1">
    <citation type="submission" date="2015-01" db="EMBL/GenBank/DDBJ databases">
        <title>Vibrio sp. C5 JCM 19232 whole genome shotgun sequence.</title>
        <authorList>
            <person name="Sawabe T."/>
            <person name="Meirelles P."/>
            <person name="Feng G."/>
            <person name="Sayaka M."/>
            <person name="Hattori M."/>
            <person name="Ohkuma M."/>
        </authorList>
    </citation>
    <scope>NUCLEOTIDE SEQUENCE [LARGE SCALE GENOMIC DNA]</scope>
    <source>
        <strain evidence="1 2">JCM19232</strain>
    </source>
</reference>
<evidence type="ECO:0000313" key="2">
    <source>
        <dbReference type="Proteomes" id="UP000031670"/>
    </source>
</evidence>
<name>A0A0B8PIE7_9VIBR</name>
<protein>
    <submittedName>
        <fullName evidence="1">Mobile element protein</fullName>
    </submittedName>
</protein>
<proteinExistence type="predicted"/>
<dbReference type="AlphaFoldDB" id="A0A0B8PIE7"/>
<gene>
    <name evidence="1" type="ORF">JCM19232_2936</name>
</gene>
<sequence length="55" mass="6189">MVVPDNLKSSTSRAFRYDPDINPTYQQMLAHYSVALMPPRPTKPKDKAKAKTALV</sequence>
<dbReference type="Proteomes" id="UP000031670">
    <property type="component" value="Unassembled WGS sequence"/>
</dbReference>